<dbReference type="Pfam" id="PF17919">
    <property type="entry name" value="RT_RNaseH_2"/>
    <property type="match status" value="1"/>
</dbReference>
<dbReference type="Pfam" id="PF17921">
    <property type="entry name" value="Integrase_H2C2"/>
    <property type="match status" value="1"/>
</dbReference>
<dbReference type="PANTHER" id="PTHR37984">
    <property type="entry name" value="PROTEIN CBG26694"/>
    <property type="match status" value="1"/>
</dbReference>
<dbReference type="EMBL" id="CACRXK020001155">
    <property type="protein sequence ID" value="CAB3987319.1"/>
    <property type="molecule type" value="Genomic_DNA"/>
</dbReference>
<feature type="region of interest" description="Disordered" evidence="1">
    <location>
        <begin position="1056"/>
        <end position="1108"/>
    </location>
</feature>
<evidence type="ECO:0000313" key="2">
    <source>
        <dbReference type="EMBL" id="CAB3987319.1"/>
    </source>
</evidence>
<dbReference type="InterPro" id="IPR043502">
    <property type="entry name" value="DNA/RNA_pol_sf"/>
</dbReference>
<dbReference type="InterPro" id="IPR043128">
    <property type="entry name" value="Rev_trsase/Diguanyl_cyclase"/>
</dbReference>
<dbReference type="GO" id="GO:0003676">
    <property type="term" value="F:nucleic acid binding"/>
    <property type="evidence" value="ECO:0007669"/>
    <property type="project" value="InterPro"/>
</dbReference>
<dbReference type="SUPFAM" id="SSF56672">
    <property type="entry name" value="DNA/RNA polymerases"/>
    <property type="match status" value="1"/>
</dbReference>
<gene>
    <name evidence="2" type="ORF">PACLA_8A059829</name>
</gene>
<dbReference type="InterPro" id="IPR001584">
    <property type="entry name" value="Integrase_cat-core"/>
</dbReference>
<comment type="caution">
    <text evidence="2">The sequence shown here is derived from an EMBL/GenBank/DDBJ whole genome shotgun (WGS) entry which is preliminary data.</text>
</comment>
<feature type="compositionally biased region" description="Basic and acidic residues" evidence="1">
    <location>
        <begin position="50"/>
        <end position="75"/>
    </location>
</feature>
<protein>
    <submittedName>
        <fullName evidence="2">Retrovirus-related Pol poly from transposon 297</fullName>
    </submittedName>
</protein>
<dbReference type="InterPro" id="IPR036397">
    <property type="entry name" value="RNaseH_sf"/>
</dbReference>
<dbReference type="AlphaFoldDB" id="A0A6S7GDD0"/>
<organism evidence="2 3">
    <name type="scientific">Paramuricea clavata</name>
    <name type="common">Red gorgonian</name>
    <name type="synonym">Violescent sea-whip</name>
    <dbReference type="NCBI Taxonomy" id="317549"/>
    <lineage>
        <taxon>Eukaryota</taxon>
        <taxon>Metazoa</taxon>
        <taxon>Cnidaria</taxon>
        <taxon>Anthozoa</taxon>
        <taxon>Octocorallia</taxon>
        <taxon>Malacalcyonacea</taxon>
        <taxon>Plexauridae</taxon>
        <taxon>Paramuricea</taxon>
    </lineage>
</organism>
<dbReference type="Proteomes" id="UP001152795">
    <property type="component" value="Unassembled WGS sequence"/>
</dbReference>
<dbReference type="PROSITE" id="PS50994">
    <property type="entry name" value="INTEGRASE"/>
    <property type="match status" value="1"/>
</dbReference>
<dbReference type="Pfam" id="PF00078">
    <property type="entry name" value="RVT_1"/>
    <property type="match status" value="1"/>
</dbReference>
<dbReference type="SUPFAM" id="SSF50630">
    <property type="entry name" value="Acid proteases"/>
    <property type="match status" value="1"/>
</dbReference>
<name>A0A6S7GDD0_PARCT</name>
<dbReference type="CDD" id="cd01647">
    <property type="entry name" value="RT_LTR"/>
    <property type="match status" value="1"/>
</dbReference>
<dbReference type="Gene3D" id="3.30.70.270">
    <property type="match status" value="2"/>
</dbReference>
<dbReference type="GO" id="GO:0016779">
    <property type="term" value="F:nucleotidyltransferase activity"/>
    <property type="evidence" value="ECO:0007669"/>
    <property type="project" value="UniProtKB-KW"/>
</dbReference>
<feature type="compositionally biased region" description="Basic and acidic residues" evidence="1">
    <location>
        <begin position="21"/>
        <end position="42"/>
    </location>
</feature>
<sequence>MGSLCNACGKRNHYAKVCRSKPAERFSNSRRERQFEGKDTRDTQQSTSGERNRRDRKMPENKNVKHVTYNRDRSPSTESSTSSDSDLVNHLKIHRTTGDETTLSCVVYINGHKTLVEPDTGADSNIMDEIQLQELKTKSPEIQLYESKVKLNTLNEKLTVKGECIVTIENETRITQAPMVIIKGKINSLPLIGRTTLEELGMVKIDETGRLKEPNKPSGTCNIRKLQETQSSVNELLKPYQDLFHGIGRATRNGEEIQLHLPMDEEAEPIAQKPRRVAYHLMEPLQKRLQEFVEQDIMEKVPDQEPITWCSPMVVQPKPKNPNDIRLSLDLRTLNNSMLRTRQVQAPITEDFITAFKDCRIFSKLDLNHGYHQFVIDLQSRQAMTFSTPWGNYRYKRLAFGGVNSQDLFDSEMAKILSGIPRTLNNRDDIMIGGVDLADHDKNLKIVLGRLKDYNLTLRQEKCEFRKSTLEFHGHLFTAEGLKPSASKVHAVNTFQKPNTKEELVSFLQMVAYLSRYIDRLSGRCEPLRRLTKANTKFEWGPEQQRAFDDLKTALTTAPVLIPYQPGRETLVIVDGSPEGLGGALLQKTADGFQPVHYVSRTLTDTEKRYSQIEREALAAEFSTNRLQMYLLGAPKFKLATDHKPLLPLLNNPKAKIPPRIERIIIKMQNLDFEAIHIPGKSNMTDYLSRHPLPETGKDHIEKHVNAAIQADHAIVWSKIKKATAEDKELCELTETIETGKWSEAKQFLKPYYEVRDELFVADGVIMRMDRIVPPQSLRQRIIQSAHKQGHLGVNKTKEMIRRKYWFPGMNTRITYTVQTCFDCQIATDHHHTEPAKMTELPDRLWDVVEADFLTKKLKKIFSTHGIPRILQTDNGPPFNGEQFQTFAEEMGFHYKRVTPIHPKAQGQVENFNKLINKTTKIACEEGIEIESAIYDMLQAYRQTTPSGNKVNAVRGFDAPSIHITQDEVKKNDKTYKQKRKQYHDKRHRVKTHTIKCGDAVLIKREKKRKKHTPYEPYIYVVTSIKGSTIRARRVKDGKVKCRDASKVKPLRTAQLSKANDETTSVKVPSNYEATTSRTTFQDTDSSNIRDTTSETIDTTSETTTTNK</sequence>
<dbReference type="InterPro" id="IPR000477">
    <property type="entry name" value="RT_dom"/>
</dbReference>
<dbReference type="CDD" id="cd09274">
    <property type="entry name" value="RNase_HI_RT_Ty3"/>
    <property type="match status" value="1"/>
</dbReference>
<dbReference type="InterPro" id="IPR021109">
    <property type="entry name" value="Peptidase_aspartic_dom_sf"/>
</dbReference>
<dbReference type="InterPro" id="IPR041577">
    <property type="entry name" value="RT_RNaseH_2"/>
</dbReference>
<proteinExistence type="predicted"/>
<dbReference type="GO" id="GO:0004519">
    <property type="term" value="F:endonuclease activity"/>
    <property type="evidence" value="ECO:0007669"/>
    <property type="project" value="UniProtKB-KW"/>
</dbReference>
<reference evidence="2" key="1">
    <citation type="submission" date="2020-04" db="EMBL/GenBank/DDBJ databases">
        <authorList>
            <person name="Alioto T."/>
            <person name="Alioto T."/>
            <person name="Gomez Garrido J."/>
        </authorList>
    </citation>
    <scope>NUCLEOTIDE SEQUENCE</scope>
    <source>
        <strain evidence="2">A484AB</strain>
    </source>
</reference>
<dbReference type="InterPro" id="IPR012337">
    <property type="entry name" value="RNaseH-like_sf"/>
</dbReference>
<dbReference type="InterPro" id="IPR050951">
    <property type="entry name" value="Retrovirus_Pol_polyprotein"/>
</dbReference>
<dbReference type="SUPFAM" id="SSF53098">
    <property type="entry name" value="Ribonuclease H-like"/>
    <property type="match status" value="1"/>
</dbReference>
<dbReference type="Gene3D" id="1.10.340.70">
    <property type="match status" value="1"/>
</dbReference>
<dbReference type="PANTHER" id="PTHR37984:SF11">
    <property type="entry name" value="INTEGRASE CATALYTIC DOMAIN-CONTAINING PROTEIN"/>
    <property type="match status" value="1"/>
</dbReference>
<dbReference type="PROSITE" id="PS50878">
    <property type="entry name" value="RT_POL"/>
    <property type="match status" value="1"/>
</dbReference>
<dbReference type="InterPro" id="IPR041588">
    <property type="entry name" value="Integrase_H2C2"/>
</dbReference>
<feature type="compositionally biased region" description="Low complexity" evidence="1">
    <location>
        <begin position="1094"/>
        <end position="1108"/>
    </location>
</feature>
<feature type="region of interest" description="Disordered" evidence="1">
    <location>
        <begin position="18"/>
        <end position="86"/>
    </location>
</feature>
<evidence type="ECO:0000256" key="1">
    <source>
        <dbReference type="SAM" id="MobiDB-lite"/>
    </source>
</evidence>
<keyword evidence="3" id="KW-1185">Reference proteome</keyword>
<dbReference type="GO" id="GO:0015074">
    <property type="term" value="P:DNA integration"/>
    <property type="evidence" value="ECO:0007669"/>
    <property type="project" value="InterPro"/>
</dbReference>
<dbReference type="Gene3D" id="3.10.10.10">
    <property type="entry name" value="HIV Type 1 Reverse Transcriptase, subunit A, domain 1"/>
    <property type="match status" value="1"/>
</dbReference>
<dbReference type="Gene3D" id="3.30.420.10">
    <property type="entry name" value="Ribonuclease H-like superfamily/Ribonuclease H"/>
    <property type="match status" value="1"/>
</dbReference>
<dbReference type="OrthoDB" id="5989563at2759"/>
<evidence type="ECO:0000313" key="3">
    <source>
        <dbReference type="Proteomes" id="UP001152795"/>
    </source>
</evidence>
<feature type="compositionally biased region" description="Polar residues" evidence="1">
    <location>
        <begin position="1056"/>
        <end position="1090"/>
    </location>
</feature>
<feature type="compositionally biased region" description="Low complexity" evidence="1">
    <location>
        <begin position="76"/>
        <end position="86"/>
    </location>
</feature>
<accession>A0A6S7GDD0</accession>
<dbReference type="FunFam" id="1.10.340.70:FF:000004">
    <property type="entry name" value="Retrovirus-related Pol polyprotein from transposon 297-like Protein"/>
    <property type="match status" value="1"/>
</dbReference>
<dbReference type="FunFam" id="3.30.70.270:FF:000063">
    <property type="entry name" value="Zinc knuckle domaincontaining protein"/>
    <property type="match status" value="1"/>
</dbReference>